<reference evidence="2 4" key="2">
    <citation type="submission" date="2017-05" db="EMBL/GenBank/DDBJ databases">
        <authorList>
            <person name="Song R."/>
            <person name="Chenine A.L."/>
            <person name="Ruprecht R.M."/>
        </authorList>
    </citation>
    <scope>NUCLEOTIDE SEQUENCE [LARGE SCALE GENOMIC DNA]</scope>
    <source>
        <strain evidence="2">PD5205</strain>
    </source>
</reference>
<dbReference type="AlphaFoldDB" id="A0A1Y6HCL7"/>
<dbReference type="STRING" id="48664.BER92_04655"/>
<sequence length="311" mass="35986">MRMSTKFFKAKAHREISLEELSEIVKATEDDLNVESIKSMSHMLQGLCVNPQWFLEYLNQQLKSNFESDDVYGNSYTSNSFVLERKPLGKRSKPFLFLVRANVWLPVTDSLRKNAGKNLFAEDLLHDHSFHLLTAGLLGPGYRTEICEYDFNTCVGLRDEEVDTSAYQVLQLTRESALFMEKNKTIHTQLPPEEPSVSLNLIFQPHSSLTRQYIFDRIDSQRLRIKSIHYTSQLNLTATQNLINICGSFANANTMQIMLDLYRRLLDRVDQNEPSLLILLGWFKQLGIEYEAINHRNRKLSPLMKHALKVL</sequence>
<evidence type="ECO:0000313" key="1">
    <source>
        <dbReference type="EMBL" id="SMR00271.1"/>
    </source>
</evidence>
<gene>
    <name evidence="2" type="ORF">PD5205_00964</name>
    <name evidence="1" type="ORF">PD885_03049</name>
</gene>
<evidence type="ECO:0000313" key="4">
    <source>
        <dbReference type="Proteomes" id="UP000195953"/>
    </source>
</evidence>
<dbReference type="Proteomes" id="UP000195953">
    <property type="component" value="Chromosome 1"/>
</dbReference>
<dbReference type="EMBL" id="LT853882">
    <property type="protein sequence ID" value="SMR00271.1"/>
    <property type="molecule type" value="Genomic_DNA"/>
</dbReference>
<dbReference type="eggNOG" id="COG0446">
    <property type="taxonomic scope" value="Bacteria"/>
</dbReference>
<proteinExistence type="predicted"/>
<dbReference type="KEGG" id="xfr:BER92_04655"/>
<accession>A0A1Y6HCL7</accession>
<keyword evidence="3" id="KW-1185">Reference proteome</keyword>
<dbReference type="EMBL" id="LT853885">
    <property type="protein sequence ID" value="SMR02283.1"/>
    <property type="molecule type" value="Genomic_DNA"/>
</dbReference>
<reference evidence="1 3" key="1">
    <citation type="submission" date="2017-05" db="EMBL/GenBank/DDBJ databases">
        <authorList>
            <person name="Blom J."/>
        </authorList>
    </citation>
    <scope>NUCLEOTIDE SEQUENCE [LARGE SCALE GENOMIC DNA]</scope>
    <source>
        <strain evidence="1">PD885</strain>
    </source>
</reference>
<evidence type="ECO:0000313" key="2">
    <source>
        <dbReference type="EMBL" id="SMR02283.1"/>
    </source>
</evidence>
<name>A0A1Y6HCL7_9XANT</name>
<organism evidence="2 4">
    <name type="scientific">Xanthomonas fragariae</name>
    <dbReference type="NCBI Taxonomy" id="48664"/>
    <lineage>
        <taxon>Bacteria</taxon>
        <taxon>Pseudomonadati</taxon>
        <taxon>Pseudomonadota</taxon>
        <taxon>Gammaproteobacteria</taxon>
        <taxon>Lysobacterales</taxon>
        <taxon>Lysobacteraceae</taxon>
        <taxon>Xanthomonas</taxon>
    </lineage>
</organism>
<protein>
    <submittedName>
        <fullName evidence="2">ISXo8 transposase</fullName>
    </submittedName>
</protein>
<evidence type="ECO:0000313" key="3">
    <source>
        <dbReference type="Proteomes" id="UP000195877"/>
    </source>
</evidence>
<dbReference type="Proteomes" id="UP000195877">
    <property type="component" value="Chromosome 1"/>
</dbReference>